<proteinExistence type="predicted"/>
<reference evidence="1" key="1">
    <citation type="submission" date="2019-11" db="EMBL/GenBank/DDBJ databases">
        <title>Lipid analysis of CO2-rich subsurface aquifers suggests an autotrophy-based deep biosphere with lysolipids enriched in CPR bacteria.</title>
        <authorList>
            <person name="Probst A.J."/>
            <person name="Elling F.J."/>
            <person name="Castelle C.J."/>
            <person name="Zhu Q."/>
            <person name="Elvert M."/>
            <person name="Birarda G."/>
            <person name="Holman H.-Y."/>
            <person name="Lane K.R."/>
            <person name="Ladd B."/>
            <person name="Ryan M.C."/>
            <person name="Woyke T."/>
            <person name="Hinrichs K.-U."/>
            <person name="Banfield J.F."/>
        </authorList>
    </citation>
    <scope>NUCLEOTIDE SEQUENCE</scope>
    <source>
        <strain evidence="1">CG_2015-01_33_1645</strain>
        <strain evidence="2">CG_2015-04_33_537</strain>
    </source>
</reference>
<dbReference type="AlphaFoldDB" id="A0A8J7YWY2"/>
<comment type="caution">
    <text evidence="1">The sequence shown here is derived from an EMBL/GenBank/DDBJ whole genome shotgun (WGS) entry which is preliminary data.</text>
</comment>
<dbReference type="Proteomes" id="UP000768163">
    <property type="component" value="Unassembled WGS sequence"/>
</dbReference>
<organism evidence="1 3">
    <name type="scientific">Candidatus Altarchaeum hamiconexum</name>
    <dbReference type="NCBI Taxonomy" id="1803513"/>
    <lineage>
        <taxon>Archaea</taxon>
        <taxon>Candidatus Altarchaeota</taxon>
        <taxon>Candidatus Altiarchaeia</taxon>
        <taxon>Candidatus Altarchaeales</taxon>
        <taxon>Candidatus Altarchaeaceae</taxon>
        <taxon>Candidatus Altarchaeum</taxon>
    </lineage>
</organism>
<evidence type="ECO:0000313" key="1">
    <source>
        <dbReference type="EMBL" id="NCN65033.1"/>
    </source>
</evidence>
<evidence type="ECO:0000313" key="3">
    <source>
        <dbReference type="Proteomes" id="UP000768163"/>
    </source>
</evidence>
<dbReference type="Proteomes" id="UP000738826">
    <property type="component" value="Unassembled WGS sequence"/>
</dbReference>
<evidence type="ECO:0000313" key="2">
    <source>
        <dbReference type="EMBL" id="NCS91761.1"/>
    </source>
</evidence>
<protein>
    <submittedName>
        <fullName evidence="1">DUF1016 domain-containing protein</fullName>
    </submittedName>
</protein>
<dbReference type="EMBL" id="JAACVF010000075">
    <property type="protein sequence ID" value="NCN65033.1"/>
    <property type="molecule type" value="Genomic_DNA"/>
</dbReference>
<sequence length="34" mass="4264">MKFSLYIDLLFYHRKLRCFIVIDLLNHRIIVEKI</sequence>
<dbReference type="EMBL" id="JAACQH010000107">
    <property type="protein sequence ID" value="NCS91761.1"/>
    <property type="molecule type" value="Genomic_DNA"/>
</dbReference>
<gene>
    <name evidence="2" type="ORF">GW779_05075</name>
    <name evidence="1" type="ORF">GW910_03015</name>
</gene>
<name>A0A8J7YWY2_9ARCH</name>
<accession>A0A8J7YWY2</accession>